<comment type="caution">
    <text evidence="1">The sequence shown here is derived from an EMBL/GenBank/DDBJ whole genome shotgun (WGS) entry which is preliminary data.</text>
</comment>
<proteinExistence type="predicted"/>
<dbReference type="EMBL" id="MLJW01000523">
    <property type="protein sequence ID" value="OIQ85762.1"/>
    <property type="molecule type" value="Genomic_DNA"/>
</dbReference>
<sequence length="167" mass="17009">MTARLNRRARRRTAAAAVATLGIGALLTATASATWAAPVTASTSASTPAPTGAPTVTVNGSTVTITRDLAQVQAMCARVPVAQKRIAADIARIQGGSDVQGSVAWLQARANAQRAAGHADAAKRIDDRAALRSDRVAALTKRADRLAKAEQNICVPVAAQTGTGTSS</sequence>
<dbReference type="PROSITE" id="PS51318">
    <property type="entry name" value="TAT"/>
    <property type="match status" value="1"/>
</dbReference>
<accession>A0A1J5QQU1</accession>
<protein>
    <submittedName>
        <fullName evidence="1">Uncharacterized protein</fullName>
    </submittedName>
</protein>
<evidence type="ECO:0000313" key="1">
    <source>
        <dbReference type="EMBL" id="OIQ85762.1"/>
    </source>
</evidence>
<reference evidence="1" key="1">
    <citation type="submission" date="2016-10" db="EMBL/GenBank/DDBJ databases">
        <title>Sequence of Gallionella enrichment culture.</title>
        <authorList>
            <person name="Poehlein A."/>
            <person name="Muehling M."/>
            <person name="Daniel R."/>
        </authorList>
    </citation>
    <scope>NUCLEOTIDE SEQUENCE</scope>
</reference>
<dbReference type="InterPro" id="IPR006311">
    <property type="entry name" value="TAT_signal"/>
</dbReference>
<organism evidence="1">
    <name type="scientific">mine drainage metagenome</name>
    <dbReference type="NCBI Taxonomy" id="410659"/>
    <lineage>
        <taxon>unclassified sequences</taxon>
        <taxon>metagenomes</taxon>
        <taxon>ecological metagenomes</taxon>
    </lineage>
</organism>
<gene>
    <name evidence="1" type="ORF">GALL_324000</name>
</gene>
<dbReference type="AlphaFoldDB" id="A0A1J5QQU1"/>
<name>A0A1J5QQU1_9ZZZZ</name>